<dbReference type="AlphaFoldDB" id="A0A382WLJ3"/>
<name>A0A382WLJ3_9ZZZZ</name>
<dbReference type="EMBL" id="UINC01160690">
    <property type="protein sequence ID" value="SVD59480.1"/>
    <property type="molecule type" value="Genomic_DNA"/>
</dbReference>
<organism evidence="1">
    <name type="scientific">marine metagenome</name>
    <dbReference type="NCBI Taxonomy" id="408172"/>
    <lineage>
        <taxon>unclassified sequences</taxon>
        <taxon>metagenomes</taxon>
        <taxon>ecological metagenomes</taxon>
    </lineage>
</organism>
<protein>
    <submittedName>
        <fullName evidence="1">Uncharacterized protein</fullName>
    </submittedName>
</protein>
<proteinExistence type="predicted"/>
<accession>A0A382WLJ3</accession>
<reference evidence="1" key="1">
    <citation type="submission" date="2018-05" db="EMBL/GenBank/DDBJ databases">
        <authorList>
            <person name="Lanie J.A."/>
            <person name="Ng W.-L."/>
            <person name="Kazmierczak K.M."/>
            <person name="Andrzejewski T.M."/>
            <person name="Davidsen T.M."/>
            <person name="Wayne K.J."/>
            <person name="Tettelin H."/>
            <person name="Glass J.I."/>
            <person name="Rusch D."/>
            <person name="Podicherti R."/>
            <person name="Tsui H.-C.T."/>
            <person name="Winkler M.E."/>
        </authorList>
    </citation>
    <scope>NUCLEOTIDE SEQUENCE</scope>
</reference>
<evidence type="ECO:0000313" key="1">
    <source>
        <dbReference type="EMBL" id="SVD59480.1"/>
    </source>
</evidence>
<gene>
    <name evidence="1" type="ORF">METZ01_LOCUS412334</name>
</gene>
<sequence>VQRCPAVPTALNVIARSASAKSALGATIMALLPPSSISVRPNRAATRGATSRPMAQLPVALTNATRLSLTNDAPTFLSPIKT</sequence>
<feature type="non-terminal residue" evidence="1">
    <location>
        <position position="1"/>
    </location>
</feature>